<accession>A0A3P7JQA2</accession>
<dbReference type="OrthoDB" id="5831839at2759"/>
<dbReference type="AlphaFoldDB" id="A0A3P7JQA2"/>
<dbReference type="Proteomes" id="UP000270094">
    <property type="component" value="Unassembled WGS sequence"/>
</dbReference>
<proteinExistence type="predicted"/>
<dbReference type="EMBL" id="UYYB01101987">
    <property type="protein sequence ID" value="VDM78447.1"/>
    <property type="molecule type" value="Genomic_DNA"/>
</dbReference>
<name>A0A3P7JQA2_STRVU</name>
<sequence length="107" mass="11997">MIIYLKIMQEKLTRSTLIIARQKARESALHYGFDTTPPQKAQSPFCSTPCRRRKGLKCMHPCPRSVHKKHNHNTKALSLSVENDGHAHLAISELADLALPLVSEGIN</sequence>
<gene>
    <name evidence="1" type="ORF">SVUK_LOCUS13445</name>
</gene>
<protein>
    <submittedName>
        <fullName evidence="1">Uncharacterized protein</fullName>
    </submittedName>
</protein>
<evidence type="ECO:0000313" key="2">
    <source>
        <dbReference type="Proteomes" id="UP000270094"/>
    </source>
</evidence>
<evidence type="ECO:0000313" key="1">
    <source>
        <dbReference type="EMBL" id="VDM78447.1"/>
    </source>
</evidence>
<organism evidence="1 2">
    <name type="scientific">Strongylus vulgaris</name>
    <name type="common">Blood worm</name>
    <dbReference type="NCBI Taxonomy" id="40348"/>
    <lineage>
        <taxon>Eukaryota</taxon>
        <taxon>Metazoa</taxon>
        <taxon>Ecdysozoa</taxon>
        <taxon>Nematoda</taxon>
        <taxon>Chromadorea</taxon>
        <taxon>Rhabditida</taxon>
        <taxon>Rhabditina</taxon>
        <taxon>Rhabditomorpha</taxon>
        <taxon>Strongyloidea</taxon>
        <taxon>Strongylidae</taxon>
        <taxon>Strongylus</taxon>
    </lineage>
</organism>
<reference evidence="1 2" key="1">
    <citation type="submission" date="2018-11" db="EMBL/GenBank/DDBJ databases">
        <authorList>
            <consortium name="Pathogen Informatics"/>
        </authorList>
    </citation>
    <scope>NUCLEOTIDE SEQUENCE [LARGE SCALE GENOMIC DNA]</scope>
</reference>
<keyword evidence="2" id="KW-1185">Reference proteome</keyword>